<dbReference type="Proteomes" id="UP000013378">
    <property type="component" value="Unassembled WGS sequence"/>
</dbReference>
<dbReference type="AlphaFoldDB" id="R1CF72"/>
<dbReference type="OrthoDB" id="1950456at2"/>
<sequence length="355" mass="41978">MTEDKIRAFILNACYEDSISYKKQINQTTMKKIEVKNDSLYWSYIVELFIITLKSIMPSAEIVGCKIDYKRFNEELGVWRNYRNGYNKPLLNMFESYYDISYWQEKDDSVYSRMIPIIFTNTNWEIIKEELIKNIFYTTGNISNLIEVVTLSKILYIILNNKYNRNYEDIIGDIKEEIIHLSQKDILNKYGQYYKCDVSTYPGNYTIDFERMRIEILNVLNGIGKSKNYKVLINTLEILEKEEVDFGNIEYNFFVNGLVGLLNGYTEDKEFKGKGFINSLCTYIIKLRKGRISPETLKINKYILPDIFKFNVGEEFFHSLLNKCKVLKKIEDGLYIVSYIKTKSGIYRFFKLKSS</sequence>
<keyword evidence="2" id="KW-1185">Reference proteome</keyword>
<dbReference type="eggNOG" id="COG1397">
    <property type="taxonomic scope" value="Bacteria"/>
</dbReference>
<evidence type="ECO:0000313" key="1">
    <source>
        <dbReference type="EMBL" id="EOD00940.1"/>
    </source>
</evidence>
<dbReference type="EMBL" id="ARZA01000105">
    <property type="protein sequence ID" value="EOD00940.1"/>
    <property type="molecule type" value="Genomic_DNA"/>
</dbReference>
<accession>R1CF72</accession>
<gene>
    <name evidence="1" type="ORF">L21TH_1048</name>
</gene>
<dbReference type="RefSeq" id="WP_006311054.1">
    <property type="nucleotide sequence ID" value="NZ_ARZA01000105.1"/>
</dbReference>
<dbReference type="STRING" id="1304284.L21TH_1048"/>
<organism evidence="1 2">
    <name type="scientific">Caldisalinibacter kiritimatiensis</name>
    <dbReference type="NCBI Taxonomy" id="1304284"/>
    <lineage>
        <taxon>Bacteria</taxon>
        <taxon>Bacillati</taxon>
        <taxon>Bacillota</taxon>
        <taxon>Tissierellia</taxon>
        <taxon>Tissierellales</taxon>
        <taxon>Thermohalobacteraceae</taxon>
        <taxon>Caldisalinibacter</taxon>
    </lineage>
</organism>
<proteinExistence type="predicted"/>
<comment type="caution">
    <text evidence="1">The sequence shown here is derived from an EMBL/GenBank/DDBJ whole genome shotgun (WGS) entry which is preliminary data.</text>
</comment>
<name>R1CF72_9FIRM</name>
<evidence type="ECO:0000313" key="2">
    <source>
        <dbReference type="Proteomes" id="UP000013378"/>
    </source>
</evidence>
<protein>
    <submittedName>
        <fullName evidence="1">Uncharacterized protein</fullName>
    </submittedName>
</protein>
<reference evidence="1 2" key="1">
    <citation type="journal article" date="2015" name="Geomicrobiol. J.">
        <title>Caldisalinibacter kiritimatiensis gen. nov., sp. nov., a moderately thermohalophilic thiosulfate-reducing bacterium from a hypersaline microbial mat.</title>
        <authorList>
            <person name="Ben Hania W."/>
            <person name="Joseph M."/>
            <person name="Fiebig A."/>
            <person name="Bunk B."/>
            <person name="Klenk H.-P."/>
            <person name="Fardeau M.-L."/>
            <person name="Spring S."/>
        </authorList>
    </citation>
    <scope>NUCLEOTIDE SEQUENCE [LARGE SCALE GENOMIC DNA]</scope>
    <source>
        <strain evidence="1 2">L21-TH-D2</strain>
    </source>
</reference>